<keyword evidence="3" id="KW-1185">Reference proteome</keyword>
<dbReference type="RefSeq" id="WP_019246219.1">
    <property type="nucleotide sequence ID" value="NZ_CAPH01000013.1"/>
</dbReference>
<proteinExistence type="predicted"/>
<keyword evidence="1" id="KW-0732">Signal</keyword>
<dbReference type="Pfam" id="PF20201">
    <property type="entry name" value="DUF6563"/>
    <property type="match status" value="2"/>
</dbReference>
<evidence type="ECO:0000313" key="2">
    <source>
        <dbReference type="EMBL" id="UWN56414.1"/>
    </source>
</evidence>
<evidence type="ECO:0000313" key="3">
    <source>
        <dbReference type="Proteomes" id="UP001059295"/>
    </source>
</evidence>
<dbReference type="EMBL" id="CP102294">
    <property type="protein sequence ID" value="UWN56414.1"/>
    <property type="molecule type" value="Genomic_DNA"/>
</dbReference>
<reference evidence="2" key="1">
    <citation type="journal article" date="2022" name="Cell">
        <title>Design, construction, and in vivo augmentation of a complex gut microbiome.</title>
        <authorList>
            <person name="Cheng A.G."/>
            <person name="Ho P.Y."/>
            <person name="Aranda-Diaz A."/>
            <person name="Jain S."/>
            <person name="Yu F.B."/>
            <person name="Meng X."/>
            <person name="Wang M."/>
            <person name="Iakiviak M."/>
            <person name="Nagashima K."/>
            <person name="Zhao A."/>
            <person name="Murugkar P."/>
            <person name="Patil A."/>
            <person name="Atabakhsh K."/>
            <person name="Weakley A."/>
            <person name="Yan J."/>
            <person name="Brumbaugh A.R."/>
            <person name="Higginbottom S."/>
            <person name="Dimas A."/>
            <person name="Shiver A.L."/>
            <person name="Deutschbauer A."/>
            <person name="Neff N."/>
            <person name="Sonnenburg J.L."/>
            <person name="Huang K.C."/>
            <person name="Fischbach M.A."/>
        </authorList>
    </citation>
    <scope>NUCLEOTIDE SEQUENCE</scope>
    <source>
        <strain evidence="2">AP11</strain>
    </source>
</reference>
<dbReference type="Proteomes" id="UP001059295">
    <property type="component" value="Chromosome"/>
</dbReference>
<feature type="signal peptide" evidence="1">
    <location>
        <begin position="1"/>
        <end position="19"/>
    </location>
</feature>
<feature type="chain" id="PRO_5046486725" description="DUF3857 domain-containing protein" evidence="1">
    <location>
        <begin position="20"/>
        <end position="421"/>
    </location>
</feature>
<dbReference type="InterPro" id="IPR046693">
    <property type="entry name" value="DUF6563"/>
</dbReference>
<organism evidence="2 3">
    <name type="scientific">Alistipes ihumii AP11</name>
    <dbReference type="NCBI Taxonomy" id="1211813"/>
    <lineage>
        <taxon>Bacteria</taxon>
        <taxon>Pseudomonadati</taxon>
        <taxon>Bacteroidota</taxon>
        <taxon>Bacteroidia</taxon>
        <taxon>Bacteroidales</taxon>
        <taxon>Rikenellaceae</taxon>
        <taxon>Alistipes</taxon>
    </lineage>
</organism>
<sequence>MKHLLLLLALLCLAQRSAAQGGKIYRSLDDYRNDRYETVPDLYLKPPVDEAVFGRFGYKLACTDRETKKTLKETVFAVVGDTLYVSLTYLNDKIIRSSPFECIPAERVGEYILFRNFSNEQKITVGFNWAMFGLAGAAASYDRQRDKVPYFCLDLQTGKVELIDREVMTRIIGGYPDLLKSYLSLQEPESRATIDDYLNLYRYRKLRGEPELPIPERPIATAGHTEDSIPSMTDFSVIYATAEDYLCKRGEIAPDIRFEPFESLHTRDVRSLLLWPVPVTEDFDLIAKLKNKTLLIERNDSLYVNCRRFPARGSGYAPGQRIGDRIFCRLIPSYLAKLPEETIRAENGTASNELPDENLPYWFHMDLRTGEVRALDSGCLYDLLEEYPDLYENYLAEPEPNRKETLDGYFDAYLGRTSGRP</sequence>
<evidence type="ECO:0008006" key="4">
    <source>
        <dbReference type="Google" id="ProtNLM"/>
    </source>
</evidence>
<gene>
    <name evidence="2" type="ORF">NQ491_07000</name>
</gene>
<protein>
    <recommendedName>
        <fullName evidence="4">DUF3857 domain-containing protein</fullName>
    </recommendedName>
</protein>
<name>A0ABY5UYA1_9BACT</name>
<dbReference type="GeneID" id="82891468"/>
<evidence type="ECO:0000256" key="1">
    <source>
        <dbReference type="SAM" id="SignalP"/>
    </source>
</evidence>
<accession>A0ABY5UYA1</accession>